<dbReference type="InterPro" id="IPR002731">
    <property type="entry name" value="ATPase_BadF"/>
</dbReference>
<dbReference type="CDD" id="cd24035">
    <property type="entry name" value="ASKHA_NBD_O66634-like_rpt2"/>
    <property type="match status" value="1"/>
</dbReference>
<dbReference type="InterPro" id="IPR043129">
    <property type="entry name" value="ATPase_NBD"/>
</dbReference>
<evidence type="ECO:0000256" key="1">
    <source>
        <dbReference type="ARBA" id="ARBA00001966"/>
    </source>
</evidence>
<dbReference type="InterPro" id="IPR008275">
    <property type="entry name" value="CoA_E_activase_dom"/>
</dbReference>
<comment type="caution">
    <text evidence="11">The sequence shown here is derived from an EMBL/GenBank/DDBJ whole genome shotgun (WGS) entry which is preliminary data.</text>
</comment>
<dbReference type="EC" id="2.7.1.59" evidence="3"/>
<evidence type="ECO:0000313" key="12">
    <source>
        <dbReference type="Proteomes" id="UP001150062"/>
    </source>
</evidence>
<evidence type="ECO:0000313" key="11">
    <source>
        <dbReference type="EMBL" id="KAJ6244774.1"/>
    </source>
</evidence>
<dbReference type="InterPro" id="IPR018709">
    <property type="entry name" value="CoA_activase_DUF2229"/>
</dbReference>
<dbReference type="PANTHER" id="PTHR32329:SF7">
    <property type="entry name" value="ACTIVATOR OF 2-HYDROXYACYL-COA-HYDRATASE"/>
    <property type="match status" value="1"/>
</dbReference>
<comment type="similarity">
    <text evidence="2">Belongs to the eukaryotic-type N-acetylglucosamine kinase family.</text>
</comment>
<keyword evidence="7" id="KW-0411">Iron-sulfur</keyword>
<dbReference type="Pfam" id="PF01869">
    <property type="entry name" value="BcrAD_BadFG"/>
    <property type="match status" value="2"/>
</dbReference>
<proteinExistence type="inferred from homology"/>
<keyword evidence="12" id="KW-1185">Reference proteome</keyword>
<dbReference type="InterPro" id="IPR051805">
    <property type="entry name" value="Dehydratase_Activator_Redct"/>
</dbReference>
<dbReference type="Pfam" id="PF09989">
    <property type="entry name" value="DUF2229"/>
    <property type="match status" value="1"/>
</dbReference>
<dbReference type="Gene3D" id="3.30.420.40">
    <property type="match status" value="4"/>
</dbReference>
<evidence type="ECO:0000256" key="8">
    <source>
        <dbReference type="ARBA" id="ARBA00031123"/>
    </source>
</evidence>
<evidence type="ECO:0000259" key="10">
    <source>
        <dbReference type="Pfam" id="PF09989"/>
    </source>
</evidence>
<dbReference type="Proteomes" id="UP001150062">
    <property type="component" value="Unassembled WGS sequence"/>
</dbReference>
<evidence type="ECO:0000256" key="5">
    <source>
        <dbReference type="ARBA" id="ARBA00022723"/>
    </source>
</evidence>
<comment type="cofactor">
    <cofactor evidence="1">
        <name>[4Fe-4S] cluster</name>
        <dbReference type="ChEBI" id="CHEBI:49883"/>
    </cofactor>
</comment>
<evidence type="ECO:0000256" key="2">
    <source>
        <dbReference type="ARBA" id="ARBA00006198"/>
    </source>
</evidence>
<reference evidence="11" key="1">
    <citation type="submission" date="2022-08" db="EMBL/GenBank/DDBJ databases">
        <title>Novel sulfate-reducing endosymbionts in the free-living metamonad Anaeramoeba.</title>
        <authorList>
            <person name="Jerlstrom-Hultqvist J."/>
            <person name="Cepicka I."/>
            <person name="Gallot-Lavallee L."/>
            <person name="Salas-Leiva D."/>
            <person name="Curtis B.A."/>
            <person name="Zahonova K."/>
            <person name="Pipaliya S."/>
            <person name="Dacks J."/>
            <person name="Roger A.J."/>
        </authorList>
    </citation>
    <scope>NUCLEOTIDE SEQUENCE</scope>
    <source>
        <strain evidence="11">Schooner1</strain>
    </source>
</reference>
<evidence type="ECO:0000259" key="9">
    <source>
        <dbReference type="Pfam" id="PF01869"/>
    </source>
</evidence>
<dbReference type="NCBIfam" id="TIGR00241">
    <property type="entry name" value="CoA_E_activ"/>
    <property type="match status" value="1"/>
</dbReference>
<organism evidence="11 12">
    <name type="scientific">Anaeramoeba flamelloides</name>
    <dbReference type="NCBI Taxonomy" id="1746091"/>
    <lineage>
        <taxon>Eukaryota</taxon>
        <taxon>Metamonada</taxon>
        <taxon>Anaeramoebidae</taxon>
        <taxon>Anaeramoeba</taxon>
    </lineage>
</organism>
<keyword evidence="5" id="KW-0479">Metal-binding</keyword>
<protein>
    <recommendedName>
        <fullName evidence="4">N-acetyl-D-glucosamine kinase</fullName>
        <ecNumber evidence="3">2.7.1.59</ecNumber>
    </recommendedName>
    <alternativeName>
        <fullName evidence="8">GlcNAc kinase</fullName>
    </alternativeName>
</protein>
<feature type="domain" description="ATPase BadF/BadG/BcrA/BcrD type" evidence="9">
    <location>
        <begin position="339"/>
        <end position="596"/>
    </location>
</feature>
<feature type="domain" description="ATPase BadF/BadG/BcrA/BcrD type" evidence="9">
    <location>
        <begin position="24"/>
        <end position="286"/>
    </location>
</feature>
<dbReference type="PANTHER" id="PTHR32329">
    <property type="entry name" value="BIFUNCTIONAL PROTEIN [INCLUDES 2-HYDROXYACYL-COA DEHYDRATASE (N-TER) AND ITS ACTIVATOR DOMAIN (C_TERM)-RELATED"/>
    <property type="match status" value="1"/>
</dbReference>
<evidence type="ECO:0000256" key="3">
    <source>
        <dbReference type="ARBA" id="ARBA00012122"/>
    </source>
</evidence>
<name>A0ABQ8YJL4_9EUKA</name>
<dbReference type="CDD" id="cd24034">
    <property type="entry name" value="ASKHA_NBD_O66634-like_rpt1"/>
    <property type="match status" value="1"/>
</dbReference>
<dbReference type="SUPFAM" id="SSF53067">
    <property type="entry name" value="Actin-like ATPase domain"/>
    <property type="match status" value="2"/>
</dbReference>
<evidence type="ECO:0000256" key="6">
    <source>
        <dbReference type="ARBA" id="ARBA00023004"/>
    </source>
</evidence>
<feature type="domain" description="DUF2229" evidence="10">
    <location>
        <begin position="741"/>
        <end position="957"/>
    </location>
</feature>
<keyword evidence="6" id="KW-0408">Iron</keyword>
<dbReference type="EMBL" id="JAOAOG010000158">
    <property type="protein sequence ID" value="KAJ6244774.1"/>
    <property type="molecule type" value="Genomic_DNA"/>
</dbReference>
<evidence type="ECO:0000256" key="7">
    <source>
        <dbReference type="ARBA" id="ARBA00023014"/>
    </source>
</evidence>
<sequence length="1505" mass="169273">MLTRLLPKTIKSRVPSIRGFTTTLGLDVGSTTVKACVVDSETSEIEHFIKPHHGRVSETIRKVVGSIGVEGSLSLVTGRQGRKMVDIPGVTEAVAIEEGLKDLMHDKEKLARLSENKIEKFKGIVSLGGESYIVYKIGGKNNDRIIDTFAGSKCASGTGQFFSQQLGRMDLDSFQLQDHHKEILKSKDVPLATRCSVFMKTDCTHKLNKGEATRYDIVLSLSKVMASKVVDLLTRAQIENGQVLIIGGMLNIPYVIDYIKKAKPEIEFIIPEEGKFFEAFGAAKLALKEGVSLPSKKNLLTPNETEFKRVKPFSHAKNLVNFVKPPKKETPKAGHEYIIGVDGGSTTTKVALIDMETKNIVTSFYGRTLGDPIKALRKCFLELKKDLGPVYDKIKIPLISTTGSSRELLGVFTGTKSVYNEIIAHTVGATFYQKDVDTIFEIGGQDAKYVYLRNRVPIDYAMNEACSAGTGSFLEESCAGDLKIMTPQEIAPIALSAEAPLKFSQHCSAFINTDIRRASQEGAKREDIVAGLVLSIGYNYLERVVGNRRIGDHILMQGGVAKNSAVPMSIASILNKKVTVPPNPELLGAFGVGLLAIEKLEEGLLTLDPNQNYNLDELINRPVSIEGEFKCKSCENDCPIKIIRVGKKKYFFGGRCNKYSNSQQQKTGSAKKKERLRKLKKKKALKSKQTGGSSQNTEVELELVLEGEEQEAVDYVKLRSELLFGKHAAKYDDLEKDRKVVAVPAVFSVHFLWPLYSHFFKEIGVEARLVEELDEKGKVRCETDYCFPAEIAHEITETCVKMGDQIDHVFLPHLKKLQSLEKDVHAMFCPLSQGLPYFIKNSFNLKENYVLKPVLNFENSMEKSGDTMIEMAMSKLGISEKKAQRAWDVAVKRQRECTANFHSIGDKIMKKLEDNPPKKPVVVLFGRGYNAFTPTTNMSIPRKFESRETTVIPFDFISPTYGGTDEEIFNNMFWYFGQYNLKIAKKIQKMKNVYACWVTNFSCGPDAFILHYMRWIFNSKPFLVLELDSHVADAGVDTRIEAFLDIITGYNKANFNEKPILKEKKWDSVIINKKVYFKDTQNPEREMIPMNGANVTFLFPPIGKLSVDLAASFFCQTQKIDTVSLPEPTNYSLSMARALMSGKECLPALLVLGSILHYFENNPIDKDRLYTVFLPTSYGPCRYGQYGIFYEALFRELGFDNLTMLQLNSYNSYAELGPQFLINGFFAFLMGDFFSDIRNTFRTLAVDRHQAYTVLNNVKNDLIKAMGLGKDNAIKQLPSFAKRLKEVPLKMDPKDAPKVYVVGEIYLRRDFFSSEPLLDMLADFGIVCKVEDVSEWLAWVDYTHEYEVKKKLNNIPFWKRPFAPEMREYLKLQAEIMYKNYQHKKFKKILGKTGLLIESPSNRKELMSIADQFGGCELGTEAVPGSCAAATGMKHGFDGATVLYPFACIPGRLTESLYAPYARKMEYPTLCVENDGNPYSPTVVTNIETFAYNVISRFKERTNKN</sequence>
<gene>
    <name evidence="11" type="ORF">M0813_20865</name>
</gene>
<evidence type="ECO:0000256" key="4">
    <source>
        <dbReference type="ARBA" id="ARBA00014974"/>
    </source>
</evidence>
<accession>A0ABQ8YJL4</accession>